<dbReference type="Gene3D" id="1.10.287.130">
    <property type="match status" value="1"/>
</dbReference>
<dbReference type="InterPro" id="IPR036890">
    <property type="entry name" value="HATPase_C_sf"/>
</dbReference>
<keyword evidence="3" id="KW-0597">Phosphoprotein</keyword>
<evidence type="ECO:0000259" key="7">
    <source>
        <dbReference type="PROSITE" id="PS50109"/>
    </source>
</evidence>
<evidence type="ECO:0000313" key="8">
    <source>
        <dbReference type="EMBL" id="GIZ52736.1"/>
    </source>
</evidence>
<dbReference type="EMBL" id="BPMK01000012">
    <property type="protein sequence ID" value="GIZ52736.1"/>
    <property type="molecule type" value="Genomic_DNA"/>
</dbReference>
<dbReference type="Gene3D" id="3.30.565.10">
    <property type="entry name" value="Histidine kinase-like ATPase, C-terminal domain"/>
    <property type="match status" value="1"/>
</dbReference>
<sequence>MTLASDQNTDARGLSPLSLRMLELREPVFAEWMKKVSSSVKGAGSLPHPILINTLPTLYDNIAEALTPDYPRTGAASVTPSAAMEHGGERARLTNYEVTAVICEYQILRTTIFEVLEQHGVALGTHEVRIISTAIDGAVRESATAFSLAQAAFREQFVATLAHDLRSPLAAATASAQVIPYLRDFDKLEKVAGKIVENLGRIDKMIQDLLDTAVFQGGQRMSLHPSCFDIAELAGDVCEQAATVFGPRFELTGPSVHGWWDRDAIKRALENLISNAVKYGAPDTPVRISYQTYHERLLLSVHNRGDPIPPDQVESIFQVFRRATAARQGEKQGWGIGLPFVRSVAESHGGSIDVDSDQERGTTFAIDIPLDCRPFQNAPVLS</sequence>
<evidence type="ECO:0000256" key="6">
    <source>
        <dbReference type="ARBA" id="ARBA00023012"/>
    </source>
</evidence>
<comment type="catalytic activity">
    <reaction evidence="1">
        <text>ATP + protein L-histidine = ADP + protein N-phospho-L-histidine.</text>
        <dbReference type="EC" id="2.7.13.3"/>
    </reaction>
</comment>
<dbReference type="PRINTS" id="PR00344">
    <property type="entry name" value="BCTRLSENSOR"/>
</dbReference>
<dbReference type="RefSeq" id="WP_238482440.1">
    <property type="nucleotide sequence ID" value="NZ_BPMK01000012.1"/>
</dbReference>
<keyword evidence="6" id="KW-0902">Two-component regulatory system</keyword>
<dbReference type="PROSITE" id="PS50109">
    <property type="entry name" value="HIS_KIN"/>
    <property type="match status" value="1"/>
</dbReference>
<dbReference type="PANTHER" id="PTHR43711:SF28">
    <property type="entry name" value="SENSOR HISTIDINE KINASE YXDK"/>
    <property type="match status" value="1"/>
</dbReference>
<dbReference type="SMART" id="SM00387">
    <property type="entry name" value="HATPase_c"/>
    <property type="match status" value="1"/>
</dbReference>
<dbReference type="InterPro" id="IPR003594">
    <property type="entry name" value="HATPase_dom"/>
</dbReference>
<gene>
    <name evidence="8" type="ORF">NCCP691_27500</name>
</gene>
<evidence type="ECO:0000256" key="4">
    <source>
        <dbReference type="ARBA" id="ARBA00022679"/>
    </source>
</evidence>
<proteinExistence type="predicted"/>
<reference evidence="8 9" key="1">
    <citation type="journal article" date="2022" name="Int. J. Syst. Evol. Microbiol.">
        <title>Noviherbaspirillum aridicola sp. nov., isolated from an arid soil in Pakistan.</title>
        <authorList>
            <person name="Khan I.U."/>
            <person name="Saqib M."/>
            <person name="Amin A."/>
            <person name="Hussain F."/>
            <person name="Li L."/>
            <person name="Liu Y.H."/>
            <person name="Fang B.Z."/>
            <person name="Ahmed I."/>
            <person name="Li W.J."/>
        </authorList>
    </citation>
    <scope>NUCLEOTIDE SEQUENCE [LARGE SCALE GENOMIC DNA]</scope>
    <source>
        <strain evidence="8 9">NCCP-691</strain>
    </source>
</reference>
<dbReference type="Proteomes" id="UP000887222">
    <property type="component" value="Unassembled WGS sequence"/>
</dbReference>
<keyword evidence="4" id="KW-0808">Transferase</keyword>
<evidence type="ECO:0000256" key="1">
    <source>
        <dbReference type="ARBA" id="ARBA00000085"/>
    </source>
</evidence>
<feature type="domain" description="Histidine kinase" evidence="7">
    <location>
        <begin position="160"/>
        <end position="372"/>
    </location>
</feature>
<dbReference type="InterPro" id="IPR005467">
    <property type="entry name" value="His_kinase_dom"/>
</dbReference>
<dbReference type="PANTHER" id="PTHR43711">
    <property type="entry name" value="TWO-COMPONENT HISTIDINE KINASE"/>
    <property type="match status" value="1"/>
</dbReference>
<evidence type="ECO:0000256" key="5">
    <source>
        <dbReference type="ARBA" id="ARBA00022777"/>
    </source>
</evidence>
<evidence type="ECO:0000256" key="2">
    <source>
        <dbReference type="ARBA" id="ARBA00012438"/>
    </source>
</evidence>
<dbReference type="SUPFAM" id="SSF47384">
    <property type="entry name" value="Homodimeric domain of signal transducing histidine kinase"/>
    <property type="match status" value="1"/>
</dbReference>
<dbReference type="InterPro" id="IPR050736">
    <property type="entry name" value="Sensor_HK_Regulatory"/>
</dbReference>
<dbReference type="EC" id="2.7.13.3" evidence="2"/>
<dbReference type="CDD" id="cd00082">
    <property type="entry name" value="HisKA"/>
    <property type="match status" value="1"/>
</dbReference>
<dbReference type="SMART" id="SM00388">
    <property type="entry name" value="HisKA"/>
    <property type="match status" value="1"/>
</dbReference>
<organism evidence="8 9">
    <name type="scientific">Noviherbaspirillum aridicola</name>
    <dbReference type="NCBI Taxonomy" id="2849687"/>
    <lineage>
        <taxon>Bacteria</taxon>
        <taxon>Pseudomonadati</taxon>
        <taxon>Pseudomonadota</taxon>
        <taxon>Betaproteobacteria</taxon>
        <taxon>Burkholderiales</taxon>
        <taxon>Oxalobacteraceae</taxon>
        <taxon>Noviherbaspirillum</taxon>
    </lineage>
</organism>
<keyword evidence="5 8" id="KW-0418">Kinase</keyword>
<keyword evidence="9" id="KW-1185">Reference proteome</keyword>
<dbReference type="InterPro" id="IPR036097">
    <property type="entry name" value="HisK_dim/P_sf"/>
</dbReference>
<evidence type="ECO:0000256" key="3">
    <source>
        <dbReference type="ARBA" id="ARBA00022553"/>
    </source>
</evidence>
<comment type="caution">
    <text evidence="8">The sequence shown here is derived from an EMBL/GenBank/DDBJ whole genome shotgun (WGS) entry which is preliminary data.</text>
</comment>
<name>A0ABQ4Q6S3_9BURK</name>
<dbReference type="InterPro" id="IPR004358">
    <property type="entry name" value="Sig_transdc_His_kin-like_C"/>
</dbReference>
<dbReference type="Pfam" id="PF00512">
    <property type="entry name" value="HisKA"/>
    <property type="match status" value="1"/>
</dbReference>
<protein>
    <recommendedName>
        <fullName evidence="2">histidine kinase</fullName>
        <ecNumber evidence="2">2.7.13.3</ecNumber>
    </recommendedName>
</protein>
<accession>A0ABQ4Q6S3</accession>
<evidence type="ECO:0000313" key="9">
    <source>
        <dbReference type="Proteomes" id="UP000887222"/>
    </source>
</evidence>
<dbReference type="InterPro" id="IPR003661">
    <property type="entry name" value="HisK_dim/P_dom"/>
</dbReference>
<dbReference type="GO" id="GO:0016301">
    <property type="term" value="F:kinase activity"/>
    <property type="evidence" value="ECO:0007669"/>
    <property type="project" value="UniProtKB-KW"/>
</dbReference>
<dbReference type="SUPFAM" id="SSF55874">
    <property type="entry name" value="ATPase domain of HSP90 chaperone/DNA topoisomerase II/histidine kinase"/>
    <property type="match status" value="1"/>
</dbReference>
<dbReference type="Pfam" id="PF02518">
    <property type="entry name" value="HATPase_c"/>
    <property type="match status" value="1"/>
</dbReference>